<dbReference type="Pfam" id="PF25545">
    <property type="entry name" value="DUF7924"/>
    <property type="match status" value="1"/>
</dbReference>
<feature type="compositionally biased region" description="Polar residues" evidence="1">
    <location>
        <begin position="106"/>
        <end position="115"/>
    </location>
</feature>
<feature type="compositionally biased region" description="Basic residues" evidence="1">
    <location>
        <begin position="462"/>
        <end position="475"/>
    </location>
</feature>
<feature type="compositionally biased region" description="Polar residues" evidence="1">
    <location>
        <begin position="447"/>
        <end position="460"/>
    </location>
</feature>
<dbReference type="Proteomes" id="UP000813444">
    <property type="component" value="Unassembled WGS sequence"/>
</dbReference>
<dbReference type="EMBL" id="JAGPNK010000039">
    <property type="protein sequence ID" value="KAH7303127.1"/>
    <property type="molecule type" value="Genomic_DNA"/>
</dbReference>
<evidence type="ECO:0000256" key="1">
    <source>
        <dbReference type="SAM" id="MobiDB-lite"/>
    </source>
</evidence>
<feature type="compositionally biased region" description="Polar residues" evidence="1">
    <location>
        <begin position="34"/>
        <end position="49"/>
    </location>
</feature>
<feature type="region of interest" description="Disordered" evidence="1">
    <location>
        <begin position="434"/>
        <end position="475"/>
    </location>
</feature>
<evidence type="ECO:0000313" key="3">
    <source>
        <dbReference type="EMBL" id="KAH7303127.1"/>
    </source>
</evidence>
<sequence>MAQTRAQKAAKRRRNLEDESTSQQRATKEPPIQSDLSSGHSPNRQNTSRLPYKPSNAATNENANNNPIDFWRKEGRWPRAFSEPGMEHLLARKRSLSALGGRKRTNSASSTTASDQKPREEKNAQYRDPRYETLLATKGSFMVESPHDITDTSKATIEKLLSNSQLVPQDTLFRDDVFKRTYQKIHNKNEARIIQDISRLLVPSAESFATFGAEHLEILIESVNEGWNNSIPLTGTRPQPDYSVGFQREAFNETQLEKLSPFIGDFIGGDTSYFMATYLMYFPFLACEVKCGAAALDIADRQNAHSMTLATRGVVELFRLVGRENEVHQQVLAFSISHDHRSVRIYGHYPVIEQKGTKYYRYPIRTFDFTEMGGKEKWTAYCFTKNVYDIWMPDHFKRICSAIDQLSSNVSFDDPSPSESTGLSQAMETLGQAVNESAFADHEQPHTRTTTPNISFSTAGSAKRRKSPAKKHIAT</sequence>
<protein>
    <recommendedName>
        <fullName evidence="2">DUF7924 domain-containing protein</fullName>
    </recommendedName>
</protein>
<proteinExistence type="predicted"/>
<dbReference type="PANTHER" id="PTHR42470">
    <property type="entry name" value="VAST DOMAIN-CONTAINING PROTEIN"/>
    <property type="match status" value="1"/>
</dbReference>
<feature type="domain" description="DUF7924" evidence="2">
    <location>
        <begin position="178"/>
        <end position="403"/>
    </location>
</feature>
<organism evidence="3 4">
    <name type="scientific">Stachybotrys elegans</name>
    <dbReference type="NCBI Taxonomy" id="80388"/>
    <lineage>
        <taxon>Eukaryota</taxon>
        <taxon>Fungi</taxon>
        <taxon>Dikarya</taxon>
        <taxon>Ascomycota</taxon>
        <taxon>Pezizomycotina</taxon>
        <taxon>Sordariomycetes</taxon>
        <taxon>Hypocreomycetidae</taxon>
        <taxon>Hypocreales</taxon>
        <taxon>Stachybotryaceae</taxon>
        <taxon>Stachybotrys</taxon>
    </lineage>
</organism>
<gene>
    <name evidence="3" type="ORF">B0I35DRAFT_455346</name>
</gene>
<evidence type="ECO:0000259" key="2">
    <source>
        <dbReference type="Pfam" id="PF25545"/>
    </source>
</evidence>
<dbReference type="AlphaFoldDB" id="A0A8K0S7Z0"/>
<keyword evidence="4" id="KW-1185">Reference proteome</keyword>
<reference evidence="3" key="1">
    <citation type="journal article" date="2021" name="Nat. Commun.">
        <title>Genetic determinants of endophytism in the Arabidopsis root mycobiome.</title>
        <authorList>
            <person name="Mesny F."/>
            <person name="Miyauchi S."/>
            <person name="Thiergart T."/>
            <person name="Pickel B."/>
            <person name="Atanasova L."/>
            <person name="Karlsson M."/>
            <person name="Huettel B."/>
            <person name="Barry K.W."/>
            <person name="Haridas S."/>
            <person name="Chen C."/>
            <person name="Bauer D."/>
            <person name="Andreopoulos W."/>
            <person name="Pangilinan J."/>
            <person name="LaButti K."/>
            <person name="Riley R."/>
            <person name="Lipzen A."/>
            <person name="Clum A."/>
            <person name="Drula E."/>
            <person name="Henrissat B."/>
            <person name="Kohler A."/>
            <person name="Grigoriev I.V."/>
            <person name="Martin F.M."/>
            <person name="Hacquard S."/>
        </authorList>
    </citation>
    <scope>NUCLEOTIDE SEQUENCE</scope>
    <source>
        <strain evidence="3">MPI-CAGE-CH-0235</strain>
    </source>
</reference>
<dbReference type="OrthoDB" id="5132737at2759"/>
<evidence type="ECO:0000313" key="4">
    <source>
        <dbReference type="Proteomes" id="UP000813444"/>
    </source>
</evidence>
<name>A0A8K0S7Z0_9HYPO</name>
<feature type="region of interest" description="Disordered" evidence="1">
    <location>
        <begin position="1"/>
        <end position="70"/>
    </location>
</feature>
<accession>A0A8K0S7Z0</accession>
<dbReference type="PANTHER" id="PTHR42470:SF2">
    <property type="match status" value="1"/>
</dbReference>
<dbReference type="InterPro" id="IPR057684">
    <property type="entry name" value="DUF7924"/>
</dbReference>
<comment type="caution">
    <text evidence="3">The sequence shown here is derived from an EMBL/GenBank/DDBJ whole genome shotgun (WGS) entry which is preliminary data.</text>
</comment>
<feature type="compositionally biased region" description="Low complexity" evidence="1">
    <location>
        <begin position="56"/>
        <end position="66"/>
    </location>
</feature>
<feature type="compositionally biased region" description="Basic and acidic residues" evidence="1">
    <location>
        <begin position="116"/>
        <end position="125"/>
    </location>
</feature>
<feature type="region of interest" description="Disordered" evidence="1">
    <location>
        <begin position="97"/>
        <end position="125"/>
    </location>
</feature>